<sequence length="439" mass="49777">MSATPKSKITFTTPMPEELLPDCWSKEERMKSLFAPFRNRSANPEDWNSKYKFWNQFINDWAAYHYRCSFSLADLNINFKRNGCTALCLPTVLMELYNNGEVVPESEFLKEPSKTWTGWTVDLFVKKPISWSFSKLKSYVAEPTIELDTKYIHLPTVKSLANVILSSLDSKQENILLTLSEITQKCKEKTGSDRITESNVRLALIWLRNTKKAAFRECKEDSHNLLVKISSKGAEEVSEVDEGTYKLTQQEILLIKNIEQLETERNEAITKAKSAVASGLKQVAKSFLRKKHELDKCIERRSAALLNVQKLLSRIHDAHYDSDTLEAYKAGYSVLKKFEDVGLTEQEAANTMDDMAEILDELKEVQTVMAQPVALNESDAELEQELADIMGTAWEDLPKSGKTKDISFNSVELPDLSALDLQDLPAPKSKNSVQPSQES</sequence>
<evidence type="ECO:0000256" key="2">
    <source>
        <dbReference type="ARBA" id="ARBA00006190"/>
    </source>
</evidence>
<dbReference type="Pfam" id="PF25880">
    <property type="entry name" value="WHD_CHMP7_1st"/>
    <property type="match status" value="1"/>
</dbReference>
<keyword evidence="6" id="KW-1185">Reference proteome</keyword>
<evidence type="ECO:0000313" key="6">
    <source>
        <dbReference type="Proteomes" id="UP001627154"/>
    </source>
</evidence>
<accession>A0ABD2XJ24</accession>
<comment type="subcellular location">
    <subcellularLocation>
        <location evidence="1">Endosome</location>
    </subcellularLocation>
</comment>
<dbReference type="EMBL" id="JBJJXI010000021">
    <property type="protein sequence ID" value="KAL3405129.1"/>
    <property type="molecule type" value="Genomic_DNA"/>
</dbReference>
<dbReference type="InterPro" id="IPR005024">
    <property type="entry name" value="Snf7_fam"/>
</dbReference>
<gene>
    <name evidence="5" type="ORF">TKK_002177</name>
</gene>
<dbReference type="Gene3D" id="6.10.140.1230">
    <property type="match status" value="1"/>
</dbReference>
<dbReference type="PANTHER" id="PTHR22761:SF10">
    <property type="entry name" value="GH13992P"/>
    <property type="match status" value="1"/>
</dbReference>
<organism evidence="5 6">
    <name type="scientific">Trichogramma kaykai</name>
    <dbReference type="NCBI Taxonomy" id="54128"/>
    <lineage>
        <taxon>Eukaryota</taxon>
        <taxon>Metazoa</taxon>
        <taxon>Ecdysozoa</taxon>
        <taxon>Arthropoda</taxon>
        <taxon>Hexapoda</taxon>
        <taxon>Insecta</taxon>
        <taxon>Pterygota</taxon>
        <taxon>Neoptera</taxon>
        <taxon>Endopterygota</taxon>
        <taxon>Hymenoptera</taxon>
        <taxon>Apocrita</taxon>
        <taxon>Proctotrupomorpha</taxon>
        <taxon>Chalcidoidea</taxon>
        <taxon>Trichogrammatidae</taxon>
        <taxon>Trichogramma</taxon>
    </lineage>
</organism>
<protein>
    <recommendedName>
        <fullName evidence="7">Charged multivesicular body protein 7</fullName>
    </recommendedName>
</protein>
<name>A0ABD2XJ24_9HYME</name>
<evidence type="ECO:0000313" key="5">
    <source>
        <dbReference type="EMBL" id="KAL3405129.1"/>
    </source>
</evidence>
<evidence type="ECO:0000256" key="3">
    <source>
        <dbReference type="ARBA" id="ARBA00022753"/>
    </source>
</evidence>
<feature type="compositionally biased region" description="Polar residues" evidence="4">
    <location>
        <begin position="429"/>
        <end position="439"/>
    </location>
</feature>
<comment type="caution">
    <text evidence="5">The sequence shown here is derived from an EMBL/GenBank/DDBJ whole genome shotgun (WGS) entry which is preliminary data.</text>
</comment>
<evidence type="ECO:0000256" key="1">
    <source>
        <dbReference type="ARBA" id="ARBA00004177"/>
    </source>
</evidence>
<reference evidence="5 6" key="1">
    <citation type="journal article" date="2024" name="bioRxiv">
        <title>A reference genome for Trichogramma kaykai: A tiny desert-dwelling parasitoid wasp with competing sex-ratio distorters.</title>
        <authorList>
            <person name="Culotta J."/>
            <person name="Lindsey A.R."/>
        </authorList>
    </citation>
    <scope>NUCLEOTIDE SEQUENCE [LARGE SCALE GENOMIC DNA]</scope>
    <source>
        <strain evidence="5 6">KSX58</strain>
    </source>
</reference>
<dbReference type="Proteomes" id="UP001627154">
    <property type="component" value="Unassembled WGS sequence"/>
</dbReference>
<comment type="similarity">
    <text evidence="2">Belongs to the SNF7 family.</text>
</comment>
<dbReference type="Pfam" id="PF03357">
    <property type="entry name" value="Snf7"/>
    <property type="match status" value="1"/>
</dbReference>
<feature type="region of interest" description="Disordered" evidence="4">
    <location>
        <begin position="419"/>
        <end position="439"/>
    </location>
</feature>
<dbReference type="AlphaFoldDB" id="A0ABD2XJ24"/>
<keyword evidence="3" id="KW-0967">Endosome</keyword>
<evidence type="ECO:0008006" key="7">
    <source>
        <dbReference type="Google" id="ProtNLM"/>
    </source>
</evidence>
<evidence type="ECO:0000256" key="4">
    <source>
        <dbReference type="SAM" id="MobiDB-lite"/>
    </source>
</evidence>
<proteinExistence type="inferred from homology"/>
<dbReference type="PANTHER" id="PTHR22761">
    <property type="entry name" value="CHARGED MULTIVESICULAR BODY PROTEIN"/>
    <property type="match status" value="1"/>
</dbReference>